<dbReference type="GO" id="GO:0005789">
    <property type="term" value="C:endoplasmic reticulum membrane"/>
    <property type="evidence" value="ECO:0007669"/>
    <property type="project" value="UniProtKB-SubCell"/>
</dbReference>
<evidence type="ECO:0000256" key="16">
    <source>
        <dbReference type="ARBA" id="ARBA00023180"/>
    </source>
</evidence>
<dbReference type="Proteomes" id="UP000504640">
    <property type="component" value="Unplaced"/>
</dbReference>
<dbReference type="GO" id="GO:0008203">
    <property type="term" value="P:cholesterol metabolic process"/>
    <property type="evidence" value="ECO:0007669"/>
    <property type="project" value="UniProtKB-UniRule"/>
</dbReference>
<dbReference type="Pfam" id="PF01145">
    <property type="entry name" value="Band_7"/>
    <property type="match status" value="1"/>
</dbReference>
<dbReference type="InterPro" id="IPR036013">
    <property type="entry name" value="Band_7/SPFH_dom_sf"/>
</dbReference>
<keyword evidence="8 18" id="KW-0256">Endoplasmic reticulum</keyword>
<evidence type="ECO:0000256" key="7">
    <source>
        <dbReference type="ARBA" id="ARBA00022723"/>
    </source>
</evidence>
<keyword evidence="7" id="KW-0479">Metal-binding</keyword>
<keyword evidence="4 18" id="KW-0153">Cholesterol metabolism</keyword>
<keyword evidence="11" id="KW-0408">Iron</keyword>
<evidence type="ECO:0000256" key="4">
    <source>
        <dbReference type="ARBA" id="ARBA00022548"/>
    </source>
</evidence>
<evidence type="ECO:0000313" key="21">
    <source>
        <dbReference type="RefSeq" id="XP_032137176.1"/>
    </source>
</evidence>
<dbReference type="InterPro" id="IPR033294">
    <property type="entry name" value="Erlin1/2"/>
</dbReference>
<dbReference type="PRINTS" id="PR00463">
    <property type="entry name" value="EP450I"/>
</dbReference>
<dbReference type="GO" id="GO:0045717">
    <property type="term" value="P:negative regulation of fatty acid biosynthetic process"/>
    <property type="evidence" value="ECO:0007669"/>
    <property type="project" value="UniProtKB-ARBA"/>
</dbReference>
<evidence type="ECO:0000259" key="19">
    <source>
        <dbReference type="SMART" id="SM00244"/>
    </source>
</evidence>
<evidence type="ECO:0000313" key="20">
    <source>
        <dbReference type="Proteomes" id="UP000504640"/>
    </source>
</evidence>
<dbReference type="Gene3D" id="1.10.630.10">
    <property type="entry name" value="Cytochrome P450"/>
    <property type="match status" value="1"/>
</dbReference>
<dbReference type="PANTHER" id="PTHR15351">
    <property type="entry name" value="ERLIN (ER LIPID RAFT ASSOCIATED PROTEIN) HOMOLOG"/>
    <property type="match status" value="1"/>
</dbReference>
<keyword evidence="10" id="KW-1133">Transmembrane helix</keyword>
<evidence type="ECO:0000256" key="14">
    <source>
        <dbReference type="ARBA" id="ARBA00023136"/>
    </source>
</evidence>
<comment type="similarity">
    <text evidence="3">Belongs to the cytochrome P450 family.</text>
</comment>
<keyword evidence="9 18" id="KW-0735">Signal-anchor</keyword>
<keyword evidence="15 18" id="KW-1207">Sterol metabolism</keyword>
<dbReference type="GO" id="GO:0032933">
    <property type="term" value="P:SREBP signaling pathway"/>
    <property type="evidence" value="ECO:0007669"/>
    <property type="project" value="TreeGrafter"/>
</dbReference>
<protein>
    <recommendedName>
        <fullName evidence="18">Erlin</fullName>
        <shortName evidence="18">SPFH domain-containing protein</shortName>
    </recommendedName>
    <alternativeName>
        <fullName evidence="18">Endoplasmic reticulum lipid raft-associated protein</fullName>
    </alternativeName>
    <alternativeName>
        <fullName evidence="18">Stomatin-prohibitin-flotillin-HflC/K domain-containing protein</fullName>
    </alternativeName>
</protein>
<dbReference type="InterPro" id="IPR001128">
    <property type="entry name" value="Cyt_P450"/>
</dbReference>
<evidence type="ECO:0000256" key="2">
    <source>
        <dbReference type="ARBA" id="ARBA00008164"/>
    </source>
</evidence>
<keyword evidence="20" id="KW-1185">Reference proteome</keyword>
<dbReference type="InterPro" id="IPR002401">
    <property type="entry name" value="Cyt_P450_E_grp-I"/>
</dbReference>
<dbReference type="GO" id="GO:0004497">
    <property type="term" value="F:monooxygenase activity"/>
    <property type="evidence" value="ECO:0007669"/>
    <property type="project" value="InterPro"/>
</dbReference>
<dbReference type="Gene3D" id="3.30.479.30">
    <property type="entry name" value="Band 7 domain"/>
    <property type="match status" value="1"/>
</dbReference>
<dbReference type="GO" id="GO:0020037">
    <property type="term" value="F:heme binding"/>
    <property type="evidence" value="ECO:0007669"/>
    <property type="project" value="InterPro"/>
</dbReference>
<dbReference type="GO" id="GO:0032991">
    <property type="term" value="C:protein-containing complex"/>
    <property type="evidence" value="ECO:0007669"/>
    <property type="project" value="UniProtKB-ARBA"/>
</dbReference>
<keyword evidence="6" id="KW-0812">Transmembrane</keyword>
<feature type="domain" description="Band 7" evidence="19">
    <location>
        <begin position="23"/>
        <end position="189"/>
    </location>
</feature>
<evidence type="ECO:0000256" key="1">
    <source>
        <dbReference type="ARBA" id="ARBA00004648"/>
    </source>
</evidence>
<dbReference type="Pfam" id="PF00067">
    <property type="entry name" value="p450"/>
    <property type="match status" value="1"/>
</dbReference>
<keyword evidence="5" id="KW-0349">Heme</keyword>
<evidence type="ECO:0000313" key="22">
    <source>
        <dbReference type="RefSeq" id="XP_032137177.1"/>
    </source>
</evidence>
<dbReference type="GO" id="GO:0015485">
    <property type="term" value="F:cholesterol binding"/>
    <property type="evidence" value="ECO:0007669"/>
    <property type="project" value="TreeGrafter"/>
</dbReference>
<evidence type="ECO:0000256" key="13">
    <source>
        <dbReference type="ARBA" id="ARBA00023121"/>
    </source>
</evidence>
<dbReference type="GO" id="GO:0045541">
    <property type="term" value="P:negative regulation of cholesterol biosynthetic process"/>
    <property type="evidence" value="ECO:0007669"/>
    <property type="project" value="UniProtKB-ARBA"/>
</dbReference>
<evidence type="ECO:0000256" key="17">
    <source>
        <dbReference type="ARBA" id="ARBA00023221"/>
    </source>
</evidence>
<evidence type="ECO:0000313" key="23">
    <source>
        <dbReference type="RefSeq" id="XP_032137178.1"/>
    </source>
</evidence>
<dbReference type="InterPro" id="IPR001107">
    <property type="entry name" value="Band_7"/>
</dbReference>
<dbReference type="InterPro" id="IPR036396">
    <property type="entry name" value="Cyt_P450_sf"/>
</dbReference>
<dbReference type="FunFam" id="3.30.479.30:FF:000009">
    <property type="entry name" value="Erlin-2 isoform 1"/>
    <property type="match status" value="1"/>
</dbReference>
<accession>A0A6J3I4F6</accession>
<evidence type="ECO:0000256" key="5">
    <source>
        <dbReference type="ARBA" id="ARBA00022617"/>
    </source>
</evidence>
<keyword evidence="13" id="KW-0446">Lipid-binding</keyword>
<dbReference type="GO" id="GO:0005506">
    <property type="term" value="F:iron ion binding"/>
    <property type="evidence" value="ECO:0007669"/>
    <property type="project" value="InterPro"/>
</dbReference>
<evidence type="ECO:0000256" key="15">
    <source>
        <dbReference type="ARBA" id="ARBA00023166"/>
    </source>
</evidence>
<evidence type="ECO:0000256" key="10">
    <source>
        <dbReference type="ARBA" id="ARBA00022989"/>
    </source>
</evidence>
<comment type="subcellular location">
    <subcellularLocation>
        <location evidence="1 18">Endoplasmic reticulum membrane</location>
        <topology evidence="1 18">Single-pass type II membrane protein</topology>
    </subcellularLocation>
</comment>
<evidence type="ECO:0000256" key="8">
    <source>
        <dbReference type="ARBA" id="ARBA00022824"/>
    </source>
</evidence>
<evidence type="ECO:0000256" key="11">
    <source>
        <dbReference type="ARBA" id="ARBA00023004"/>
    </source>
</evidence>
<evidence type="ECO:0000256" key="6">
    <source>
        <dbReference type="ARBA" id="ARBA00022692"/>
    </source>
</evidence>
<dbReference type="RefSeq" id="XP_032137178.1">
    <property type="nucleotide sequence ID" value="XM_032281287.1"/>
</dbReference>
<dbReference type="CTD" id="10613"/>
<evidence type="ECO:0000256" key="3">
    <source>
        <dbReference type="ARBA" id="ARBA00010617"/>
    </source>
</evidence>
<dbReference type="RefSeq" id="XP_032137176.1">
    <property type="nucleotide sequence ID" value="XM_032281285.1"/>
</dbReference>
<evidence type="ECO:0000256" key="18">
    <source>
        <dbReference type="RuleBase" id="RU369041"/>
    </source>
</evidence>
<gene>
    <name evidence="21 22 23" type="primary">ERLIN1</name>
</gene>
<name>A0A6J3I4F6_SAPAP</name>
<keyword evidence="14" id="KW-0472">Membrane</keyword>
<reference evidence="21 22" key="1">
    <citation type="submission" date="2025-04" db="UniProtKB">
        <authorList>
            <consortium name="RefSeq"/>
        </authorList>
    </citation>
    <scope>IDENTIFICATION</scope>
    <source>
        <tissue evidence="21 22">Blood</tissue>
    </source>
</reference>
<dbReference type="AlphaFoldDB" id="A0A6J3I4F6"/>
<evidence type="ECO:0000256" key="9">
    <source>
        <dbReference type="ARBA" id="ARBA00022968"/>
    </source>
</evidence>
<dbReference type="SUPFAM" id="SSF48264">
    <property type="entry name" value="Cytochrome P450"/>
    <property type="match status" value="1"/>
</dbReference>
<dbReference type="RefSeq" id="XP_032137177.1">
    <property type="nucleotide sequence ID" value="XM_032281286.1"/>
</dbReference>
<dbReference type="SUPFAM" id="SSF117892">
    <property type="entry name" value="Band 7/SPFH domain"/>
    <property type="match status" value="1"/>
</dbReference>
<comment type="similarity">
    <text evidence="2 18">Belongs to the band 7/mec-2 family.</text>
</comment>
<keyword evidence="16 18" id="KW-0325">Glycoprotein</keyword>
<evidence type="ECO:0000256" key="12">
    <source>
        <dbReference type="ARBA" id="ARBA00023098"/>
    </source>
</evidence>
<dbReference type="SMART" id="SM00244">
    <property type="entry name" value="PHB"/>
    <property type="match status" value="1"/>
</dbReference>
<comment type="function">
    <text evidence="18">Mediates the endoplasmic reticulum-associated degradation (ERAD) of inositol 1,4,5-trisphosphate receptors (IP3Rs). Involved in regulation of cellular cholesterol homeostasis by regulation the SREBP signaling pathway.</text>
</comment>
<dbReference type="PANTHER" id="PTHR15351:SF2">
    <property type="entry name" value="ERLIN-1"/>
    <property type="match status" value="1"/>
</dbReference>
<organism evidence="20 22">
    <name type="scientific">Sapajus apella</name>
    <name type="common">Brown-capped capuchin</name>
    <name type="synonym">Cebus apella</name>
    <dbReference type="NCBI Taxonomy" id="9515"/>
    <lineage>
        <taxon>Eukaryota</taxon>
        <taxon>Metazoa</taxon>
        <taxon>Chordata</taxon>
        <taxon>Craniata</taxon>
        <taxon>Vertebrata</taxon>
        <taxon>Euteleostomi</taxon>
        <taxon>Mammalia</taxon>
        <taxon>Eutheria</taxon>
        <taxon>Euarchontoglires</taxon>
        <taxon>Primates</taxon>
        <taxon>Haplorrhini</taxon>
        <taxon>Platyrrhini</taxon>
        <taxon>Cebidae</taxon>
        <taxon>Cebinae</taxon>
        <taxon>Sapajus</taxon>
    </lineage>
</organism>
<proteinExistence type="inferred from homology"/>
<sequence length="351" mass="40110">MNMTQARVLVAAVVGLVVVLLYASIHKIEEGHLAVYYRGGALLTSPSGPGYHIMLPFITTFRSVQTTLQTDEVKNVPCGTSGGVMIYIDRIEVVNMLAPYAVFDIVRNYTADYDKTLIFNKIHHELNQFCSAHTLQEVYIELFDQIDENLKQALQKDLNLMAPGLTIQAVRVTKPKIPEAIRRNFELMEAEKTKLLIAAQKQKVVEKEAETERKKAVIEAEKIAQVAKIRFQQKVMEKETEKRISEIEDAAFLAREKAKADAEYYAAHKYATSNKLAKEYGSVYTLYFESWPTMVFHEYKAVKEAFINQDVKFLGRGHIPMIDDAQKRYGWRSLEENELYINLTGDLEILM</sequence>
<dbReference type="GeneID" id="116553788"/>
<dbReference type="GO" id="GO:0031625">
    <property type="term" value="F:ubiquitin protein ligase binding"/>
    <property type="evidence" value="ECO:0007669"/>
    <property type="project" value="InterPro"/>
</dbReference>
<keyword evidence="12 18" id="KW-0443">Lipid metabolism</keyword>
<dbReference type="GO" id="GO:0016705">
    <property type="term" value="F:oxidoreductase activity, acting on paired donors, with incorporation or reduction of molecular oxygen"/>
    <property type="evidence" value="ECO:0007669"/>
    <property type="project" value="InterPro"/>
</dbReference>
<keyword evidence="17 18" id="KW-0753">Steroid metabolism</keyword>
<dbReference type="CDD" id="cd03406">
    <property type="entry name" value="SPFH_like_u3"/>
    <property type="match status" value="1"/>
</dbReference>